<accession>A0A386HRE5</accession>
<dbReference type="EMBL" id="CP032489">
    <property type="protein sequence ID" value="AYD48353.1"/>
    <property type="molecule type" value="Genomic_DNA"/>
</dbReference>
<keyword evidence="1" id="KW-0732">Signal</keyword>
<reference evidence="2 3" key="1">
    <citation type="submission" date="2018-09" db="EMBL/GenBank/DDBJ databases">
        <title>Arachidicoccus sp. nov., a bacterium isolated from soil.</title>
        <authorList>
            <person name="Weon H.-Y."/>
            <person name="Kwon S.-W."/>
            <person name="Lee S.A."/>
        </authorList>
    </citation>
    <scope>NUCLEOTIDE SEQUENCE [LARGE SCALE GENOMIC DNA]</scope>
    <source>
        <strain evidence="2 3">KIS59-12</strain>
    </source>
</reference>
<feature type="signal peptide" evidence="1">
    <location>
        <begin position="1"/>
        <end position="26"/>
    </location>
</feature>
<dbReference type="KEGG" id="ark:D6B99_12535"/>
<gene>
    <name evidence="2" type="ORF">D6B99_12535</name>
</gene>
<protein>
    <recommendedName>
        <fullName evidence="4">Gliding motility lipoprotein GldH</fullName>
    </recommendedName>
</protein>
<evidence type="ECO:0000313" key="2">
    <source>
        <dbReference type="EMBL" id="AYD48353.1"/>
    </source>
</evidence>
<keyword evidence="3" id="KW-1185">Reference proteome</keyword>
<organism evidence="2 3">
    <name type="scientific">Arachidicoccus soli</name>
    <dbReference type="NCBI Taxonomy" id="2341117"/>
    <lineage>
        <taxon>Bacteria</taxon>
        <taxon>Pseudomonadati</taxon>
        <taxon>Bacteroidota</taxon>
        <taxon>Chitinophagia</taxon>
        <taxon>Chitinophagales</taxon>
        <taxon>Chitinophagaceae</taxon>
        <taxon>Arachidicoccus</taxon>
    </lineage>
</organism>
<name>A0A386HRE5_9BACT</name>
<dbReference type="RefSeq" id="WP_119989004.1">
    <property type="nucleotide sequence ID" value="NZ_CP032489.1"/>
</dbReference>
<sequence length="161" mass="18374">MKRQHIPFLMVSLIALGITACIQPTASEKTVSFKDHTWQSAYKPWIDIDVKDTAGFYDIYAVVRHSDNFKYNNLILNYYFIALGDSAKMQRIVLPLGENNHWYGDTVESTIETRIKINKAPVKLPYGKNSFILQQLMPTTALKHILNIGISIEKSKDNLAK</sequence>
<dbReference type="PROSITE" id="PS51257">
    <property type="entry name" value="PROKAR_LIPOPROTEIN"/>
    <property type="match status" value="1"/>
</dbReference>
<dbReference type="Proteomes" id="UP000266118">
    <property type="component" value="Chromosome"/>
</dbReference>
<proteinExistence type="predicted"/>
<evidence type="ECO:0000256" key="1">
    <source>
        <dbReference type="SAM" id="SignalP"/>
    </source>
</evidence>
<evidence type="ECO:0000313" key="3">
    <source>
        <dbReference type="Proteomes" id="UP000266118"/>
    </source>
</evidence>
<dbReference type="InterPro" id="IPR020018">
    <property type="entry name" value="Motility-assoc_lipoprot_GldH"/>
</dbReference>
<dbReference type="Pfam" id="PF14109">
    <property type="entry name" value="GldH_lipo"/>
    <property type="match status" value="1"/>
</dbReference>
<dbReference type="OrthoDB" id="982482at2"/>
<evidence type="ECO:0008006" key="4">
    <source>
        <dbReference type="Google" id="ProtNLM"/>
    </source>
</evidence>
<dbReference type="AlphaFoldDB" id="A0A386HRE5"/>
<feature type="chain" id="PRO_5017336036" description="Gliding motility lipoprotein GldH" evidence="1">
    <location>
        <begin position="27"/>
        <end position="161"/>
    </location>
</feature>